<organism evidence="3 4">
    <name type="scientific">Marinobacterium mangrovicola</name>
    <dbReference type="NCBI Taxonomy" id="1476959"/>
    <lineage>
        <taxon>Bacteria</taxon>
        <taxon>Pseudomonadati</taxon>
        <taxon>Pseudomonadota</taxon>
        <taxon>Gammaproteobacteria</taxon>
        <taxon>Oceanospirillales</taxon>
        <taxon>Oceanospirillaceae</taxon>
        <taxon>Marinobacterium</taxon>
    </lineage>
</organism>
<feature type="compositionally biased region" description="Low complexity" evidence="1">
    <location>
        <begin position="24"/>
        <end position="39"/>
    </location>
</feature>
<feature type="compositionally biased region" description="Low complexity" evidence="1">
    <location>
        <begin position="52"/>
        <end position="71"/>
    </location>
</feature>
<sequence>MRRLTLIGCCISLLLAGCVPGNEQPGASAAGDSQAAQQPTSPDSSEQASAQSPGAGSNAADGNAAQASAGSLSNQLDQLNGRLTLVQEQLLKLRAQVQQQGELNQMVLTRLQQMPQQSSSTQDSMADMGGEGRSSVDGTQVDAAIAQLLQTVNELGLSSSSDLYGVATTYTSRGVWVLIRYRRDTGETWLADQGRWTALEEEGYPSASSYEVKLQRADQDLKGYVAVRIDRNTGESWWLNDRRWQRYE</sequence>
<feature type="region of interest" description="Disordered" evidence="1">
    <location>
        <begin position="24"/>
        <end position="71"/>
    </location>
</feature>
<evidence type="ECO:0000313" key="4">
    <source>
        <dbReference type="Proteomes" id="UP000294546"/>
    </source>
</evidence>
<dbReference type="Proteomes" id="UP000294546">
    <property type="component" value="Unassembled WGS sequence"/>
</dbReference>
<feature type="compositionally biased region" description="Polar residues" evidence="1">
    <location>
        <begin position="114"/>
        <end position="124"/>
    </location>
</feature>
<dbReference type="AlphaFoldDB" id="A0A4R1GAA1"/>
<comment type="caution">
    <text evidence="3">The sequence shown here is derived from an EMBL/GenBank/DDBJ whole genome shotgun (WGS) entry which is preliminary data.</text>
</comment>
<keyword evidence="2" id="KW-0732">Signal</keyword>
<reference evidence="3 4" key="1">
    <citation type="submission" date="2019-03" db="EMBL/GenBank/DDBJ databases">
        <title>Genomic Encyclopedia of Archaeal and Bacterial Type Strains, Phase II (KMG-II): from individual species to whole genera.</title>
        <authorList>
            <person name="Goeker M."/>
        </authorList>
    </citation>
    <scope>NUCLEOTIDE SEQUENCE [LARGE SCALE GENOMIC DNA]</scope>
    <source>
        <strain evidence="3 4">DSM 27697</strain>
    </source>
</reference>
<feature type="region of interest" description="Disordered" evidence="1">
    <location>
        <begin position="114"/>
        <end position="136"/>
    </location>
</feature>
<gene>
    <name evidence="3" type="ORF">CLV83_4245</name>
</gene>
<keyword evidence="4" id="KW-1185">Reference proteome</keyword>
<evidence type="ECO:0000313" key="3">
    <source>
        <dbReference type="EMBL" id="TCK02549.1"/>
    </source>
</evidence>
<feature type="chain" id="PRO_5020634051" evidence="2">
    <location>
        <begin position="22"/>
        <end position="248"/>
    </location>
</feature>
<dbReference type="EMBL" id="SMFU01000014">
    <property type="protein sequence ID" value="TCK02549.1"/>
    <property type="molecule type" value="Genomic_DNA"/>
</dbReference>
<feature type="compositionally biased region" description="Polar residues" evidence="1">
    <location>
        <begin position="40"/>
        <end position="51"/>
    </location>
</feature>
<evidence type="ECO:0000256" key="1">
    <source>
        <dbReference type="SAM" id="MobiDB-lite"/>
    </source>
</evidence>
<proteinExistence type="predicted"/>
<evidence type="ECO:0000256" key="2">
    <source>
        <dbReference type="SAM" id="SignalP"/>
    </source>
</evidence>
<protein>
    <submittedName>
        <fullName evidence="3">Uncharacterized protein</fullName>
    </submittedName>
</protein>
<dbReference type="OrthoDB" id="6117641at2"/>
<name>A0A4R1GAA1_9GAMM</name>
<dbReference type="PROSITE" id="PS51257">
    <property type="entry name" value="PROKAR_LIPOPROTEIN"/>
    <property type="match status" value="1"/>
</dbReference>
<dbReference type="RefSeq" id="WP_132297471.1">
    <property type="nucleotide sequence ID" value="NZ_SMFU01000014.1"/>
</dbReference>
<feature type="signal peptide" evidence="2">
    <location>
        <begin position="1"/>
        <end position="21"/>
    </location>
</feature>
<accession>A0A4R1GAA1</accession>